<keyword evidence="4" id="KW-1185">Reference proteome</keyword>
<keyword evidence="1" id="KW-1133">Transmembrane helix</keyword>
<dbReference type="RefSeq" id="WP_079551388.1">
    <property type="nucleotide sequence ID" value="NZ_LT670847.1"/>
</dbReference>
<dbReference type="Pfam" id="PF05232">
    <property type="entry name" value="BTP"/>
    <property type="match status" value="2"/>
</dbReference>
<accession>A0A1M7F8D7</accession>
<feature type="transmembrane region" description="Helical" evidence="1">
    <location>
        <begin position="38"/>
        <end position="57"/>
    </location>
</feature>
<feature type="domain" description="Chlorhexidine efflux transporter" evidence="2">
    <location>
        <begin position="72"/>
        <end position="128"/>
    </location>
</feature>
<dbReference type="OrthoDB" id="1631120at2"/>
<dbReference type="InterPro" id="IPR058208">
    <property type="entry name" value="PACE"/>
</dbReference>
<evidence type="ECO:0000313" key="3">
    <source>
        <dbReference type="EMBL" id="SHM00243.1"/>
    </source>
</evidence>
<name>A0A1M7F8D7_9GAMM</name>
<evidence type="ECO:0000256" key="1">
    <source>
        <dbReference type="SAM" id="Phobius"/>
    </source>
</evidence>
<protein>
    <submittedName>
        <fullName evidence="3">Uncharacterized membrane protein</fullName>
    </submittedName>
</protein>
<evidence type="ECO:0000313" key="4">
    <source>
        <dbReference type="Proteomes" id="UP000190911"/>
    </source>
</evidence>
<reference evidence="3 4" key="1">
    <citation type="submission" date="2016-11" db="EMBL/GenBank/DDBJ databases">
        <authorList>
            <person name="Jaros S."/>
            <person name="Januszkiewicz K."/>
            <person name="Wedrychowicz H."/>
        </authorList>
    </citation>
    <scope>NUCLEOTIDE SEQUENCE [LARGE SCALE GENOMIC DNA]</scope>
    <source>
        <strain evidence="3 4">ACAM 12</strain>
    </source>
</reference>
<proteinExistence type="predicted"/>
<dbReference type="AlphaFoldDB" id="A0A1M7F8D7"/>
<feature type="transmembrane region" description="Helical" evidence="1">
    <location>
        <begin position="112"/>
        <end position="136"/>
    </location>
</feature>
<keyword evidence="1" id="KW-0472">Membrane</keyword>
<feature type="transmembrane region" description="Helical" evidence="1">
    <location>
        <begin position="78"/>
        <end position="100"/>
    </location>
</feature>
<dbReference type="EMBL" id="LT670847">
    <property type="protein sequence ID" value="SHM00243.1"/>
    <property type="molecule type" value="Genomic_DNA"/>
</dbReference>
<gene>
    <name evidence="3" type="ORF">SAMN05878437_0723</name>
</gene>
<sequence length="146" mass="16760">MRTTGDRIRQAVSFEVLGLLISVPLAAFVFGYSLEKTGVLGLIGVTLATTWNYIFNLGFDHTLKRLTGSTRKSLKVRFLHAFSFELGLLVAFLPIIAWWMDISLLDALLLDVSFAMFYLVYAFVFTWLCWHHLLVYTYRSTEPRLL</sequence>
<dbReference type="NCBIfam" id="NF033664">
    <property type="entry name" value="PACE_transport"/>
    <property type="match status" value="1"/>
</dbReference>
<feature type="transmembrane region" description="Helical" evidence="1">
    <location>
        <begin position="12"/>
        <end position="32"/>
    </location>
</feature>
<keyword evidence="1" id="KW-0812">Transmembrane</keyword>
<dbReference type="Proteomes" id="UP000190911">
    <property type="component" value="Chromosome I"/>
</dbReference>
<organism evidence="3 4">
    <name type="scientific">Vreelandella subglaciescola</name>
    <dbReference type="NCBI Taxonomy" id="29571"/>
    <lineage>
        <taxon>Bacteria</taxon>
        <taxon>Pseudomonadati</taxon>
        <taxon>Pseudomonadota</taxon>
        <taxon>Gammaproteobacteria</taxon>
        <taxon>Oceanospirillales</taxon>
        <taxon>Halomonadaceae</taxon>
        <taxon>Vreelandella</taxon>
    </lineage>
</organism>
<dbReference type="InParanoid" id="A0A1M7F8D7"/>
<evidence type="ECO:0000259" key="2">
    <source>
        <dbReference type="Pfam" id="PF05232"/>
    </source>
</evidence>
<dbReference type="InterPro" id="IPR007896">
    <property type="entry name" value="BTP_bacteria"/>
</dbReference>
<feature type="domain" description="Chlorhexidine efflux transporter" evidence="2">
    <location>
        <begin position="2"/>
        <end position="64"/>
    </location>
</feature>